<sequence length="197" mass="22099">MASDNRGDIRGWQRLAVEFAVRGERESFQGHKGTGQHIIRQMLAELLPQCRRHQYHPVLWPQIGDQPFLSGFVCAGDHHRFTHPVTLGQSGLDFSQLDTEAAQFDLKIIPAKVFNCAIRQPAAEVTGFVHPGSRIRAERIGKETLGRQFGTVEVTTGDTSSDDIHFPRHPKRHRMPVGIENIDPQVSQRLANQTALP</sequence>
<protein>
    <submittedName>
        <fullName evidence="1">Uncharacterized protein</fullName>
    </submittedName>
</protein>
<dbReference type="EMBL" id="NJCX01000042">
    <property type="protein sequence ID" value="PHM68665.1"/>
    <property type="molecule type" value="Genomic_DNA"/>
</dbReference>
<organism evidence="1 2">
    <name type="scientific">Xenorhabdus kozodoii</name>
    <dbReference type="NCBI Taxonomy" id="351676"/>
    <lineage>
        <taxon>Bacteria</taxon>
        <taxon>Pseudomonadati</taxon>
        <taxon>Pseudomonadota</taxon>
        <taxon>Gammaproteobacteria</taxon>
        <taxon>Enterobacterales</taxon>
        <taxon>Morganellaceae</taxon>
        <taxon>Xenorhabdus</taxon>
    </lineage>
</organism>
<dbReference type="AntiFam" id="ANF00178">
    <property type="entry name" value="Shadow ORF (opposite dhbF)"/>
</dbReference>
<evidence type="ECO:0000313" key="1">
    <source>
        <dbReference type="EMBL" id="PHM68665.1"/>
    </source>
</evidence>
<evidence type="ECO:0000313" key="2">
    <source>
        <dbReference type="Proteomes" id="UP000221101"/>
    </source>
</evidence>
<gene>
    <name evidence="1" type="ORF">Xkoz_03645</name>
</gene>
<comment type="caution">
    <text evidence="1">The sequence shown here is derived from an EMBL/GenBank/DDBJ whole genome shotgun (WGS) entry which is preliminary data.</text>
</comment>
<keyword evidence="2" id="KW-1185">Reference proteome</keyword>
<proteinExistence type="predicted"/>
<name>A0A2D0KZD8_9GAMM</name>
<reference evidence="1 2" key="1">
    <citation type="journal article" date="2017" name="Nat. Microbiol.">
        <title>Natural product diversity associated with the nematode symbionts Photorhabdus and Xenorhabdus.</title>
        <authorList>
            <person name="Tobias N.J."/>
            <person name="Wolff H."/>
            <person name="Djahanschiri B."/>
            <person name="Grundmann F."/>
            <person name="Kronenwerth M."/>
            <person name="Shi Y.M."/>
            <person name="Simonyi S."/>
            <person name="Grun P."/>
            <person name="Shapiro-Ilan D."/>
            <person name="Pidot S.J."/>
            <person name="Stinear T.P."/>
            <person name="Ebersberger I."/>
            <person name="Bode H.B."/>
        </authorList>
    </citation>
    <scope>NUCLEOTIDE SEQUENCE [LARGE SCALE GENOMIC DNA]</scope>
    <source>
        <strain evidence="1 2">DSM 17907</strain>
    </source>
</reference>
<dbReference type="Proteomes" id="UP000221101">
    <property type="component" value="Unassembled WGS sequence"/>
</dbReference>
<accession>A0A2D0KZD8</accession>
<dbReference type="AlphaFoldDB" id="A0A2D0KZD8"/>